<accession>A0A848LGC8</accession>
<dbReference type="Pfam" id="PF03417">
    <property type="entry name" value="AAT"/>
    <property type="match status" value="1"/>
</dbReference>
<dbReference type="InterPro" id="IPR047801">
    <property type="entry name" value="Peptidase_C45"/>
</dbReference>
<dbReference type="PANTHER" id="PTHR34180:SF1">
    <property type="entry name" value="BETA-ALANYL-DOPAMINE_CARCININE HYDROLASE"/>
    <property type="match status" value="1"/>
</dbReference>
<comment type="caution">
    <text evidence="2">The sequence shown here is derived from an EMBL/GenBank/DDBJ whole genome shotgun (WGS) entry which is preliminary data.</text>
</comment>
<organism evidence="2 3">
    <name type="scientific">Pyxidicoccus fallax</name>
    <dbReference type="NCBI Taxonomy" id="394095"/>
    <lineage>
        <taxon>Bacteria</taxon>
        <taxon>Pseudomonadati</taxon>
        <taxon>Myxococcota</taxon>
        <taxon>Myxococcia</taxon>
        <taxon>Myxococcales</taxon>
        <taxon>Cystobacterineae</taxon>
        <taxon>Myxococcaceae</taxon>
        <taxon>Pyxidicoccus</taxon>
    </lineage>
</organism>
<dbReference type="InterPro" id="IPR005079">
    <property type="entry name" value="Peptidase_C45_hydrolase"/>
</dbReference>
<dbReference type="PANTHER" id="PTHR34180">
    <property type="entry name" value="PEPTIDASE C45"/>
    <property type="match status" value="1"/>
</dbReference>
<dbReference type="Gene3D" id="3.60.60.10">
    <property type="entry name" value="Penicillin V Acylase, Chain A"/>
    <property type="match status" value="1"/>
</dbReference>
<dbReference type="EMBL" id="JABBJJ010000069">
    <property type="protein sequence ID" value="NMO16493.1"/>
    <property type="molecule type" value="Genomic_DNA"/>
</dbReference>
<name>A0A848LGC8_9BACT</name>
<sequence length="344" mass="35872">MARVAQGATLPVLRFTGGHEALGAAVGSAFREHIQTAARSALEGLAGQGIDAATLRERIAPALDAAERWTPGYLAELRAWARAADVPLEVLSYLSSAGLPPVSAAHGCTSLAVRGPHGGIVVGHTEDSMAAVAEEVFLLDATVTDAARPGRFLALCYVYALPGCSATLNGRGMAVLMDYLPDPDARVGLPMDFVTRALVDAPSIDAALDFLAATPRGGSGNCVLAQGGRVVNVELTSTRMAVTEATDAGAWVHTNHFLDPELARSVGEPQADSPPRLARGRVLARAGLDVRGVMDLLADRQGFPDSICRERTVAGFVADTAAGEVRVCWGEPAHGTWTAHRLQG</sequence>
<evidence type="ECO:0000259" key="1">
    <source>
        <dbReference type="Pfam" id="PF03417"/>
    </source>
</evidence>
<dbReference type="RefSeq" id="WP_169345783.1">
    <property type="nucleotide sequence ID" value="NZ_JABBJJ010000069.1"/>
</dbReference>
<dbReference type="Proteomes" id="UP000518300">
    <property type="component" value="Unassembled WGS sequence"/>
</dbReference>
<keyword evidence="3" id="KW-1185">Reference proteome</keyword>
<dbReference type="InterPro" id="IPR047794">
    <property type="entry name" value="C45_proenzyme-like"/>
</dbReference>
<gene>
    <name evidence="2" type="ORF">HG543_16745</name>
</gene>
<reference evidence="2 3" key="1">
    <citation type="submission" date="2020-04" db="EMBL/GenBank/DDBJ databases">
        <title>Draft genome of Pyxidicoccus fallax type strain.</title>
        <authorList>
            <person name="Whitworth D.E."/>
        </authorList>
    </citation>
    <scope>NUCLEOTIDE SEQUENCE [LARGE SCALE GENOMIC DNA]</scope>
    <source>
        <strain evidence="2 3">DSM 14698</strain>
    </source>
</reference>
<proteinExistence type="predicted"/>
<protein>
    <recommendedName>
        <fullName evidence="1">Peptidase C45 hydrolase domain-containing protein</fullName>
    </recommendedName>
</protein>
<dbReference type="NCBIfam" id="NF040521">
    <property type="entry name" value="C45_proenzyme"/>
    <property type="match status" value="1"/>
</dbReference>
<evidence type="ECO:0000313" key="3">
    <source>
        <dbReference type="Proteomes" id="UP000518300"/>
    </source>
</evidence>
<feature type="domain" description="Peptidase C45 hydrolase" evidence="1">
    <location>
        <begin position="118"/>
        <end position="333"/>
    </location>
</feature>
<evidence type="ECO:0000313" key="2">
    <source>
        <dbReference type="EMBL" id="NMO16493.1"/>
    </source>
</evidence>
<dbReference type="AlphaFoldDB" id="A0A848LGC8"/>